<dbReference type="STRING" id="105231.A0A1Y1HP43"/>
<dbReference type="PANTHER" id="PTHR10169:SF38">
    <property type="entry name" value="DNA TOPOISOMERASE 2"/>
    <property type="match status" value="1"/>
</dbReference>
<dbReference type="PANTHER" id="PTHR10169">
    <property type="entry name" value="DNA TOPOISOMERASE/GYRASE"/>
    <property type="match status" value="1"/>
</dbReference>
<dbReference type="GO" id="GO:0046872">
    <property type="term" value="F:metal ion binding"/>
    <property type="evidence" value="ECO:0007669"/>
    <property type="project" value="UniProtKB-KW"/>
</dbReference>
<comment type="function">
    <text evidence="13">Control of topological states of DNA by transient breakage and subsequent rejoining of DNA strands. Topoisomerase II makes double-strand breaks.</text>
</comment>
<feature type="compositionally biased region" description="Low complexity" evidence="14">
    <location>
        <begin position="1386"/>
        <end position="1398"/>
    </location>
</feature>
<dbReference type="InterPro" id="IPR013760">
    <property type="entry name" value="Topo_IIA-like_dom_sf"/>
</dbReference>
<comment type="similarity">
    <text evidence="4 13">Belongs to the type II topoisomerase family.</text>
</comment>
<evidence type="ECO:0000256" key="12">
    <source>
        <dbReference type="PROSITE-ProRule" id="PRU01384"/>
    </source>
</evidence>
<feature type="active site" description="O-(5'-phospho-DNA)-tyrosine intermediate" evidence="12">
    <location>
        <position position="858"/>
    </location>
</feature>
<evidence type="ECO:0000259" key="15">
    <source>
        <dbReference type="PROSITE" id="PS50880"/>
    </source>
</evidence>
<sequence length="1697" mass="186418">MRAHDWNAPGRRHKGRTGRRPRSRLAPHAAASARSAVILEPIKPANPAVVLTQGKAGCWTDQVLVKRSHCKGATEALTAEHSTFKQHIRLERWILIMRSKRMWCPSKQQRPQKQKLQSPAMGLHSKASPLTTDVKFVPGLYKIFDEILVNAADNKQRDSSMDSLKVTIDPESNTISVYNNGAGLPVEVHAEEGVYVPELVFGHLLTSSNYDDSQKKTTGGRNGYGAKLTNIFSTEFVIETADGARGRKYKQVFSNNMGVKGKPEIKSCKPTDNWTRVTFKPDLSKFNMDHLEADVVALMSKRVCDMAGCLGKTVKVELNGSRLPIKDFSDYVNMFMRPTNNARKEQGQPELDRFYHKTDRWEVVVSQSGGQFQQVSFVNSICTTKGGSHVNYVTDQVVNHVMDWIKNSKKKDVKSAGVKNFHVKNHLWVFVNALVDNPAFDSQTKETLTTRQAQFGSTCQLPEKILKNVVNSDIVHAALSVASAKLQKDLKKTDGAKRTRLVGIQKLDDANDAGGRYSADCTLILTEGDSAKTLAVSGLGVVGRDKYGVFPLRGKLLNVRDASTKQITDNAEISLIKQIMGLQHGKVYEDTKALRYGHLMIMTDQDHDGSHIKGLLINFLHSFWPSLLKIPGFLLEFITPIVKATHGNQKLSFYTIPEYESWKESLGPAAKNWSIKYYKGLGTSTPLEAKEYFADLDMHQKEFRWTGEQDGDCIELAFSKKKIEARKAWLSNCEPGTFLDQSVDVIPYHDFVNKELILFSMADLARSIPSAVDGFKPGQRKILFGCFKHKVKKSVKVGILQGIISSSTAYHHGDTSLQATIIGMAQNFVGSQNINVLNPEGMFGSRLMGGKDASQPRYISTRLEKVARAIFPQLDDNVLTYLDDDGLSIEPQWYVPILPMVLVNGSEGIGTGWSSFVPQYNPREIAENIKRMLDGQEPTPMTPWYRGFTGTIEKNGDKSYTLSGRISKVDDTTLEITELPVRRWSTDYKEFLEGLLTGGEKNEQPFIKDYRDNGGDFKVQFTVQLSEERMKEAEAAGLLKKFKLTTTVSTSNMHLFNSKGKITKYDTPEQILADFFPLRLEYYKKRKAYMMEDARFEVRKISNRVRFILDVVEKRLEVRNRKKADLVAELAHKGFDAMPKARMKRAHVAQPAAEDGDSDGEGADAAAKAPDGASYDYLLSMPLWTLTAERVQDLLRTKQEEETKLADLEGLPEATMWRTDLDYFLQVLDEKDVEDAEQAASHMKNAAKGNKSRKGAGKPGKAAGKKKKKGDDSGEESDDEYTGEKKKVVKRPPAAPKPKPAASASTQLKPSTSASTAATASTSGPSKASSSLATSKPKPPPAPASAAPIEEEDEDEEEDLMSMSLTERLTHLAKQGLQTKKATQEATAPVPAAAASKGAGKRPAAKKAVISESSDETDRESGRAVDRAPPAKPPAGAAKPRAAARKTFQIDSDSEEEDADLADIPPPKAAPARPARVPAKKSYQIEDSDDESDGGSENEADEAAPPPPAPKPKAVAAPKPKPAAKKSSKVLSSEESDFEPEDEDSDFEEPKPKKKLAPKKLAPLPAKAPRAPKPPAAAGKKRTLGAKAPKILSDTEESQAGTSPNDDADVPVDSPARKSPDKKVRRMRPSPFNKKSGSLLAAAPVTKGPALDLEAGADEAPGGGGRRPARAARNQISYVDLDGESEEDEASDEEFSE</sequence>
<dbReference type="InterPro" id="IPR002205">
    <property type="entry name" value="Topo_IIA_dom_A"/>
</dbReference>
<keyword evidence="8" id="KW-0460">Magnesium</keyword>
<accession>A0A1Y1HP43</accession>
<evidence type="ECO:0000256" key="4">
    <source>
        <dbReference type="ARBA" id="ARBA00011080"/>
    </source>
</evidence>
<dbReference type="OMA" id="TWTQDFK"/>
<comment type="subunit">
    <text evidence="13">Homodimer.</text>
</comment>
<dbReference type="FunFam" id="3.30.230.10:FF:000008">
    <property type="entry name" value="DNA topoisomerase 2"/>
    <property type="match status" value="1"/>
</dbReference>
<feature type="compositionally biased region" description="Acidic residues" evidence="14">
    <location>
        <begin position="1452"/>
        <end position="1461"/>
    </location>
</feature>
<evidence type="ECO:0000256" key="5">
    <source>
        <dbReference type="ARBA" id="ARBA00022723"/>
    </source>
</evidence>
<keyword evidence="7 13" id="KW-0067">ATP-binding</keyword>
<dbReference type="Gene3D" id="1.10.268.10">
    <property type="entry name" value="Topoisomerase, domain 3"/>
    <property type="match status" value="1"/>
</dbReference>
<dbReference type="PROSITE" id="PS00177">
    <property type="entry name" value="TOPOISOMERASE_II"/>
    <property type="match status" value="1"/>
</dbReference>
<dbReference type="InterPro" id="IPR013758">
    <property type="entry name" value="Topo_IIA_A/C_ab"/>
</dbReference>
<dbReference type="InterPro" id="IPR003594">
    <property type="entry name" value="HATPase_dom"/>
</dbReference>
<reference evidence="17 18" key="1">
    <citation type="journal article" date="2014" name="Nat. Commun.">
        <title>Klebsormidium flaccidum genome reveals primary factors for plant terrestrial adaptation.</title>
        <authorList>
            <person name="Hori K."/>
            <person name="Maruyama F."/>
            <person name="Fujisawa T."/>
            <person name="Togashi T."/>
            <person name="Yamamoto N."/>
            <person name="Seo M."/>
            <person name="Sato S."/>
            <person name="Yamada T."/>
            <person name="Mori H."/>
            <person name="Tajima N."/>
            <person name="Moriyama T."/>
            <person name="Ikeuchi M."/>
            <person name="Watanabe M."/>
            <person name="Wada H."/>
            <person name="Kobayashi K."/>
            <person name="Saito M."/>
            <person name="Masuda T."/>
            <person name="Sasaki-Sekimoto Y."/>
            <person name="Mashiguchi K."/>
            <person name="Awai K."/>
            <person name="Shimojima M."/>
            <person name="Masuda S."/>
            <person name="Iwai M."/>
            <person name="Nobusawa T."/>
            <person name="Narise T."/>
            <person name="Kondo S."/>
            <person name="Saito H."/>
            <person name="Sato R."/>
            <person name="Murakawa M."/>
            <person name="Ihara Y."/>
            <person name="Oshima-Yamada Y."/>
            <person name="Ohtaka K."/>
            <person name="Satoh M."/>
            <person name="Sonobe K."/>
            <person name="Ishii M."/>
            <person name="Ohtani R."/>
            <person name="Kanamori-Sato M."/>
            <person name="Honoki R."/>
            <person name="Miyazaki D."/>
            <person name="Mochizuki H."/>
            <person name="Umetsu J."/>
            <person name="Higashi K."/>
            <person name="Shibata D."/>
            <person name="Kamiya Y."/>
            <person name="Sato N."/>
            <person name="Nakamura Y."/>
            <person name="Tabata S."/>
            <person name="Ida S."/>
            <person name="Kurokawa K."/>
            <person name="Ohta H."/>
        </authorList>
    </citation>
    <scope>NUCLEOTIDE SEQUENCE [LARGE SCALE GENOMIC DNA]</scope>
    <source>
        <strain evidence="17 18">NIES-2285</strain>
    </source>
</reference>
<dbReference type="Gene3D" id="3.30.565.10">
    <property type="entry name" value="Histidine kinase-like ATPase, C-terminal domain"/>
    <property type="match status" value="1"/>
</dbReference>
<dbReference type="CDD" id="cd00187">
    <property type="entry name" value="TOP4c"/>
    <property type="match status" value="1"/>
</dbReference>
<dbReference type="Gene3D" id="3.30.1490.30">
    <property type="match status" value="1"/>
</dbReference>
<evidence type="ECO:0000256" key="7">
    <source>
        <dbReference type="ARBA" id="ARBA00022840"/>
    </source>
</evidence>
<dbReference type="Gene3D" id="3.40.50.670">
    <property type="match status" value="1"/>
</dbReference>
<dbReference type="InterPro" id="IPR050634">
    <property type="entry name" value="DNA_Topoisomerase_II"/>
</dbReference>
<dbReference type="FunFam" id="3.30.1490.30:FF:000001">
    <property type="entry name" value="DNA topoisomerase 2"/>
    <property type="match status" value="1"/>
</dbReference>
<evidence type="ECO:0000256" key="11">
    <source>
        <dbReference type="ARBA" id="ARBA00023235"/>
    </source>
</evidence>
<comment type="catalytic activity">
    <reaction evidence="1 12 13">
        <text>ATP-dependent breakage, passage and rejoining of double-stranded DNA.</text>
        <dbReference type="EC" id="5.6.2.2"/>
    </reaction>
</comment>
<dbReference type="GO" id="GO:0003677">
    <property type="term" value="F:DNA binding"/>
    <property type="evidence" value="ECO:0007669"/>
    <property type="project" value="UniProtKB-UniRule"/>
</dbReference>
<protein>
    <recommendedName>
        <fullName evidence="13">DNA topoisomerase 2</fullName>
        <ecNumber evidence="13">5.6.2.2</ecNumber>
    </recommendedName>
</protein>
<dbReference type="GO" id="GO:0006265">
    <property type="term" value="P:DNA topological change"/>
    <property type="evidence" value="ECO:0007669"/>
    <property type="project" value="UniProtKB-UniRule"/>
</dbReference>
<feature type="compositionally biased region" description="Basic residues" evidence="14">
    <location>
        <begin position="10"/>
        <end position="25"/>
    </location>
</feature>
<dbReference type="Gene3D" id="3.90.199.10">
    <property type="entry name" value="Topoisomerase II, domain 5"/>
    <property type="match status" value="1"/>
</dbReference>
<dbReference type="EMBL" id="DF237002">
    <property type="protein sequence ID" value="GAQ80404.1"/>
    <property type="molecule type" value="Genomic_DNA"/>
</dbReference>
<feature type="domain" description="Toprim" evidence="15">
    <location>
        <begin position="521"/>
        <end position="635"/>
    </location>
</feature>
<keyword evidence="6 13" id="KW-0547">Nucleotide-binding</keyword>
<evidence type="ECO:0000256" key="9">
    <source>
        <dbReference type="ARBA" id="ARBA00023029"/>
    </source>
</evidence>
<dbReference type="FunFam" id="3.30.565.10:FF:000004">
    <property type="entry name" value="DNA topoisomerase 2"/>
    <property type="match status" value="1"/>
</dbReference>
<name>A0A1Y1HP43_KLENI</name>
<feature type="domain" description="Topo IIA-type catalytic" evidence="16">
    <location>
        <begin position="768"/>
        <end position="1221"/>
    </location>
</feature>
<evidence type="ECO:0000256" key="8">
    <source>
        <dbReference type="ARBA" id="ARBA00022842"/>
    </source>
</evidence>
<dbReference type="SUPFAM" id="SSF55874">
    <property type="entry name" value="ATPase domain of HSP90 chaperone/DNA topoisomerase II/histidine kinase"/>
    <property type="match status" value="1"/>
</dbReference>
<dbReference type="InterPro" id="IPR031660">
    <property type="entry name" value="TOPRIM_C"/>
</dbReference>
<keyword evidence="11 12" id="KW-0413">Isomerase</keyword>
<dbReference type="FunFam" id="3.40.50.670:FF:000001">
    <property type="entry name" value="DNA topoisomerase 2"/>
    <property type="match status" value="2"/>
</dbReference>
<dbReference type="PROSITE" id="PS50880">
    <property type="entry name" value="TOPRIM"/>
    <property type="match status" value="1"/>
</dbReference>
<comment type="cofactor">
    <cofactor evidence="3">
        <name>Mg(2+)</name>
        <dbReference type="ChEBI" id="CHEBI:18420"/>
    </cofactor>
</comment>
<dbReference type="SUPFAM" id="SSF54211">
    <property type="entry name" value="Ribosomal protein S5 domain 2-like"/>
    <property type="match status" value="1"/>
</dbReference>
<keyword evidence="5" id="KW-0479">Metal-binding</keyword>
<evidence type="ECO:0000256" key="14">
    <source>
        <dbReference type="SAM" id="MobiDB-lite"/>
    </source>
</evidence>
<dbReference type="GO" id="GO:0003918">
    <property type="term" value="F:DNA topoisomerase type II (double strand cut, ATP-hydrolyzing) activity"/>
    <property type="evidence" value="ECO:0000318"/>
    <property type="project" value="GO_Central"/>
</dbReference>
<dbReference type="CDD" id="cd03481">
    <property type="entry name" value="TopoIIA_Trans_ScTopoIIA"/>
    <property type="match status" value="1"/>
</dbReference>
<dbReference type="InterPro" id="IPR018522">
    <property type="entry name" value="TopoIIA_CS"/>
</dbReference>
<dbReference type="SUPFAM" id="SSF56719">
    <property type="entry name" value="Type II DNA topoisomerase"/>
    <property type="match status" value="1"/>
</dbReference>
<feature type="compositionally biased region" description="Acidic residues" evidence="14">
    <location>
        <begin position="1486"/>
        <end position="1502"/>
    </location>
</feature>
<dbReference type="Proteomes" id="UP000054558">
    <property type="component" value="Unassembled WGS sequence"/>
</dbReference>
<feature type="region of interest" description="Disordered" evidence="14">
    <location>
        <begin position="1236"/>
        <end position="1697"/>
    </location>
</feature>
<dbReference type="InterPro" id="IPR014721">
    <property type="entry name" value="Ribsml_uS5_D2-typ_fold_subgr"/>
</dbReference>
<dbReference type="PROSITE" id="PS52040">
    <property type="entry name" value="TOPO_IIA"/>
    <property type="match status" value="1"/>
</dbReference>
<dbReference type="InterPro" id="IPR001241">
    <property type="entry name" value="Topo_IIA"/>
</dbReference>
<evidence type="ECO:0000256" key="10">
    <source>
        <dbReference type="ARBA" id="ARBA00023125"/>
    </source>
</evidence>
<dbReference type="Pfam" id="PF02518">
    <property type="entry name" value="HATPase_c"/>
    <property type="match status" value="1"/>
</dbReference>
<dbReference type="InterPro" id="IPR036890">
    <property type="entry name" value="HATPase_C_sf"/>
</dbReference>
<dbReference type="InterPro" id="IPR013759">
    <property type="entry name" value="Topo_IIA_B_C"/>
</dbReference>
<dbReference type="InterPro" id="IPR034157">
    <property type="entry name" value="TOPRIM_TopoII"/>
</dbReference>
<feature type="compositionally biased region" description="Acidic residues" evidence="14">
    <location>
        <begin position="1349"/>
        <end position="1360"/>
    </location>
</feature>
<dbReference type="GO" id="GO:0005524">
    <property type="term" value="F:ATP binding"/>
    <property type="evidence" value="ECO:0007669"/>
    <property type="project" value="UniProtKB-UniRule"/>
</dbReference>
<dbReference type="CDD" id="cd03365">
    <property type="entry name" value="TOPRIM_TopoIIA"/>
    <property type="match status" value="1"/>
</dbReference>
<dbReference type="PRINTS" id="PR01158">
    <property type="entry name" value="TOPISMRASEII"/>
</dbReference>
<dbReference type="InterPro" id="IPR013757">
    <property type="entry name" value="Topo_IIA_A_a_sf"/>
</dbReference>
<dbReference type="SMART" id="SM00433">
    <property type="entry name" value="TOP2c"/>
    <property type="match status" value="1"/>
</dbReference>
<dbReference type="OrthoDB" id="276498at2759"/>
<evidence type="ECO:0000256" key="3">
    <source>
        <dbReference type="ARBA" id="ARBA00001946"/>
    </source>
</evidence>
<keyword evidence="18" id="KW-1185">Reference proteome</keyword>
<dbReference type="Gene3D" id="3.30.1360.40">
    <property type="match status" value="1"/>
</dbReference>
<dbReference type="InterPro" id="IPR013506">
    <property type="entry name" value="Topo_IIA_bsu_dom2"/>
</dbReference>
<proteinExistence type="inferred from homology"/>
<dbReference type="PRINTS" id="PR00418">
    <property type="entry name" value="TPI2FAMILY"/>
</dbReference>
<feature type="compositionally biased region" description="Polar residues" evidence="14">
    <location>
        <begin position="1376"/>
        <end position="1385"/>
    </location>
</feature>
<dbReference type="Pfam" id="PF01751">
    <property type="entry name" value="Toprim"/>
    <property type="match status" value="1"/>
</dbReference>
<evidence type="ECO:0000256" key="1">
    <source>
        <dbReference type="ARBA" id="ARBA00000185"/>
    </source>
</evidence>
<dbReference type="Pfam" id="PF16898">
    <property type="entry name" value="TOPRIM_C"/>
    <property type="match status" value="1"/>
</dbReference>
<evidence type="ECO:0000259" key="16">
    <source>
        <dbReference type="PROSITE" id="PS52040"/>
    </source>
</evidence>
<dbReference type="Pfam" id="PF00204">
    <property type="entry name" value="DNA_gyraseB"/>
    <property type="match status" value="1"/>
</dbReference>
<dbReference type="GO" id="GO:0000819">
    <property type="term" value="P:sister chromatid segregation"/>
    <property type="evidence" value="ECO:0000318"/>
    <property type="project" value="GO_Central"/>
</dbReference>
<evidence type="ECO:0000313" key="17">
    <source>
        <dbReference type="EMBL" id="GAQ80404.1"/>
    </source>
</evidence>
<gene>
    <name evidence="17" type="ORF">KFL_000530310</name>
</gene>
<evidence type="ECO:0000256" key="6">
    <source>
        <dbReference type="ARBA" id="ARBA00022741"/>
    </source>
</evidence>
<dbReference type="Gene3D" id="3.30.230.10">
    <property type="match status" value="1"/>
</dbReference>
<organism evidence="17 18">
    <name type="scientific">Klebsormidium nitens</name>
    <name type="common">Green alga</name>
    <name type="synonym">Ulothrix nitens</name>
    <dbReference type="NCBI Taxonomy" id="105231"/>
    <lineage>
        <taxon>Eukaryota</taxon>
        <taxon>Viridiplantae</taxon>
        <taxon>Streptophyta</taxon>
        <taxon>Klebsormidiophyceae</taxon>
        <taxon>Klebsormidiales</taxon>
        <taxon>Klebsormidiaceae</taxon>
        <taxon>Klebsormidium</taxon>
    </lineage>
</organism>
<evidence type="ECO:0000256" key="13">
    <source>
        <dbReference type="RuleBase" id="RU362094"/>
    </source>
</evidence>
<dbReference type="SMART" id="SM00434">
    <property type="entry name" value="TOP4c"/>
    <property type="match status" value="1"/>
</dbReference>
<feature type="region of interest" description="Disordered" evidence="14">
    <location>
        <begin position="1"/>
        <end position="30"/>
    </location>
</feature>
<evidence type="ECO:0000256" key="2">
    <source>
        <dbReference type="ARBA" id="ARBA00001913"/>
    </source>
</evidence>
<keyword evidence="9 12" id="KW-0799">Topoisomerase</keyword>
<dbReference type="CDD" id="cd16930">
    <property type="entry name" value="HATPase_TopII-like"/>
    <property type="match status" value="1"/>
</dbReference>
<feature type="compositionally biased region" description="Low complexity" evidence="14">
    <location>
        <begin position="1300"/>
        <end position="1336"/>
    </location>
</feature>
<feature type="compositionally biased region" description="Low complexity" evidence="14">
    <location>
        <begin position="1470"/>
        <end position="1481"/>
    </location>
</feature>
<dbReference type="Pfam" id="PF00521">
    <property type="entry name" value="DNA_topoisoIV"/>
    <property type="match status" value="1"/>
</dbReference>
<feature type="compositionally biased region" description="Acidic residues" evidence="14">
    <location>
        <begin position="1534"/>
        <end position="1547"/>
    </location>
</feature>
<feature type="compositionally biased region" description="Acidic residues" evidence="14">
    <location>
        <begin position="1681"/>
        <end position="1697"/>
    </location>
</feature>
<dbReference type="FunFam" id="3.90.199.10:FF:000002">
    <property type="entry name" value="DNA topoisomerase 2"/>
    <property type="match status" value="1"/>
</dbReference>
<dbReference type="FunFam" id="3.30.1360.40:FF:000003">
    <property type="entry name" value="DNA topoisomerase 2"/>
    <property type="match status" value="1"/>
</dbReference>
<feature type="compositionally biased region" description="Low complexity" evidence="14">
    <location>
        <begin position="1559"/>
        <end position="1569"/>
    </location>
</feature>
<dbReference type="InterPro" id="IPR020568">
    <property type="entry name" value="Ribosomal_Su5_D2-typ_SF"/>
</dbReference>
<dbReference type="EC" id="5.6.2.2" evidence="13"/>
<dbReference type="InterPro" id="IPR001154">
    <property type="entry name" value="TopoII_euk"/>
</dbReference>
<dbReference type="GO" id="GO:0005634">
    <property type="term" value="C:nucleus"/>
    <property type="evidence" value="ECO:0000318"/>
    <property type="project" value="GO_Central"/>
</dbReference>
<keyword evidence="10 12" id="KW-0238">DNA-binding</keyword>
<feature type="region of interest" description="Disordered" evidence="14">
    <location>
        <begin position="1146"/>
        <end position="1168"/>
    </location>
</feature>
<comment type="cofactor">
    <cofactor evidence="2">
        <name>Ca(2+)</name>
        <dbReference type="ChEBI" id="CHEBI:29108"/>
    </cofactor>
</comment>
<dbReference type="GO" id="GO:0000712">
    <property type="term" value="P:resolution of meiotic recombination intermediates"/>
    <property type="evidence" value="ECO:0000318"/>
    <property type="project" value="GO_Central"/>
</dbReference>
<dbReference type="InterPro" id="IPR006171">
    <property type="entry name" value="TOPRIM_dom"/>
</dbReference>
<evidence type="ECO:0000313" key="18">
    <source>
        <dbReference type="Proteomes" id="UP000054558"/>
    </source>
</evidence>